<evidence type="ECO:0000259" key="8">
    <source>
        <dbReference type="PROSITE" id="PS51898"/>
    </source>
</evidence>
<dbReference type="Gene3D" id="1.10.443.10">
    <property type="entry name" value="Intergrase catalytic core"/>
    <property type="match status" value="1"/>
</dbReference>
<dbReference type="InterPro" id="IPR002104">
    <property type="entry name" value="Integrase_catalytic"/>
</dbReference>
<dbReference type="SUPFAM" id="SSF56349">
    <property type="entry name" value="DNA breaking-rejoining enzymes"/>
    <property type="match status" value="1"/>
</dbReference>
<evidence type="ECO:0000256" key="4">
    <source>
        <dbReference type="ARBA" id="ARBA00022801"/>
    </source>
</evidence>
<keyword evidence="4" id="KW-0378">Hydrolase</keyword>
<dbReference type="PROSITE" id="PS51898">
    <property type="entry name" value="TYR_RECOMBINASE"/>
    <property type="match status" value="1"/>
</dbReference>
<dbReference type="GO" id="GO:0016787">
    <property type="term" value="F:hydrolase activity"/>
    <property type="evidence" value="ECO:0007669"/>
    <property type="project" value="UniProtKB-KW"/>
</dbReference>
<dbReference type="CDD" id="cd00397">
    <property type="entry name" value="DNA_BRE_C"/>
    <property type="match status" value="1"/>
</dbReference>
<organism evidence="9">
    <name type="scientific">uncultured Caudovirales phage</name>
    <dbReference type="NCBI Taxonomy" id="2100421"/>
    <lineage>
        <taxon>Viruses</taxon>
        <taxon>Duplodnaviria</taxon>
        <taxon>Heunggongvirae</taxon>
        <taxon>Uroviricota</taxon>
        <taxon>Caudoviricetes</taxon>
        <taxon>Peduoviridae</taxon>
        <taxon>Maltschvirus</taxon>
        <taxon>Maltschvirus maltsch</taxon>
    </lineage>
</organism>
<feature type="domain" description="Tyr recombinase" evidence="8">
    <location>
        <begin position="195"/>
        <end position="405"/>
    </location>
</feature>
<keyword evidence="7" id="KW-1179">Viral genome integration</keyword>
<dbReference type="GO" id="GO:0015074">
    <property type="term" value="P:DNA integration"/>
    <property type="evidence" value="ECO:0007669"/>
    <property type="project" value="UniProtKB-KW"/>
</dbReference>
<evidence type="ECO:0000256" key="7">
    <source>
        <dbReference type="ARBA" id="ARBA00023195"/>
    </source>
</evidence>
<evidence type="ECO:0000256" key="2">
    <source>
        <dbReference type="ARBA" id="ARBA00016082"/>
    </source>
</evidence>
<dbReference type="GO" id="GO:0003677">
    <property type="term" value="F:DNA binding"/>
    <property type="evidence" value="ECO:0007669"/>
    <property type="project" value="InterPro"/>
</dbReference>
<sequence>MANRKVPGLLHHKGKNLGYSITPITRKTTYHGQWGLAATKQAYLRWCAELLTEDVTPSIVPEHEPVVADLVNAMIKHSISYYRDPTTGKPTSQLGVIKSALRELDLYLEIKIKDFKPSTLVAVRAAIMHRDIMPQSEGTPKKKLCISSVNNAIVKIRQMFKLGVEWELVPPEIYQALACVAHLNWRTAPTLRNPDKIAPVPAEYIDLIMPHLKPLYQALLKVHMETGMRVKELCSMRWSEITEVEPGVLWCYSPQEHKNSHRGDTRTIYIKQHFIDLMRSVRKPLWDADAVWCQRGVGRHAGYSGMISADCYGRAIEGAQKRYNEGRISIAAGNRTDRKQKYKYTSAKRIPMVHWTPLQIRHTYATQVRRTHGLEGAQAVLGHSTIDATQIYAEKRDDLARIIALK</sequence>
<comment type="similarity">
    <text evidence="1">Belongs to the 'phage' integrase family.</text>
</comment>
<gene>
    <name evidence="9" type="ORF">UFOVP1620_40</name>
</gene>
<evidence type="ECO:0000256" key="6">
    <source>
        <dbReference type="ARBA" id="ARBA00023172"/>
    </source>
</evidence>
<protein>
    <recommendedName>
        <fullName evidence="2">Integrase</fullName>
    </recommendedName>
</protein>
<dbReference type="PANTHER" id="PTHR30349">
    <property type="entry name" value="PHAGE INTEGRASE-RELATED"/>
    <property type="match status" value="1"/>
</dbReference>
<evidence type="ECO:0000256" key="5">
    <source>
        <dbReference type="ARBA" id="ARBA00022908"/>
    </source>
</evidence>
<dbReference type="GO" id="GO:0075713">
    <property type="term" value="P:establishment of integrated proviral latency"/>
    <property type="evidence" value="ECO:0007669"/>
    <property type="project" value="UniProtKB-KW"/>
</dbReference>
<accession>A0A6J5SX22</accession>
<keyword evidence="3" id="KW-0808">Transferase</keyword>
<dbReference type="InterPro" id="IPR011010">
    <property type="entry name" value="DNA_brk_join_enz"/>
</dbReference>
<name>A0A6J5SX22_9CAUD</name>
<proteinExistence type="inferred from homology"/>
<keyword evidence="5" id="KW-0229">DNA integration</keyword>
<dbReference type="Pfam" id="PF00589">
    <property type="entry name" value="Phage_integrase"/>
    <property type="match status" value="1"/>
</dbReference>
<dbReference type="InterPro" id="IPR050090">
    <property type="entry name" value="Tyrosine_recombinase_XerCD"/>
</dbReference>
<dbReference type="GO" id="GO:0044826">
    <property type="term" value="P:viral genome integration into host DNA"/>
    <property type="evidence" value="ECO:0007669"/>
    <property type="project" value="UniProtKB-KW"/>
</dbReference>
<dbReference type="GO" id="GO:0016740">
    <property type="term" value="F:transferase activity"/>
    <property type="evidence" value="ECO:0007669"/>
    <property type="project" value="UniProtKB-KW"/>
</dbReference>
<dbReference type="EMBL" id="LR797487">
    <property type="protein sequence ID" value="CAB4220122.1"/>
    <property type="molecule type" value="Genomic_DNA"/>
</dbReference>
<evidence type="ECO:0000313" key="9">
    <source>
        <dbReference type="EMBL" id="CAB4220122.1"/>
    </source>
</evidence>
<keyword evidence="6" id="KW-0233">DNA recombination</keyword>
<keyword evidence="7" id="KW-1160">Virus entry into host cell</keyword>
<evidence type="ECO:0000256" key="1">
    <source>
        <dbReference type="ARBA" id="ARBA00008857"/>
    </source>
</evidence>
<dbReference type="PANTHER" id="PTHR30349:SF64">
    <property type="entry name" value="PROPHAGE INTEGRASE INTD-RELATED"/>
    <property type="match status" value="1"/>
</dbReference>
<evidence type="ECO:0000256" key="3">
    <source>
        <dbReference type="ARBA" id="ARBA00022679"/>
    </source>
</evidence>
<dbReference type="GO" id="GO:0006310">
    <property type="term" value="P:DNA recombination"/>
    <property type="evidence" value="ECO:0007669"/>
    <property type="project" value="UniProtKB-KW"/>
</dbReference>
<reference evidence="9" key="1">
    <citation type="submission" date="2020-05" db="EMBL/GenBank/DDBJ databases">
        <authorList>
            <person name="Chiriac C."/>
            <person name="Salcher M."/>
            <person name="Ghai R."/>
            <person name="Kavagutti S V."/>
        </authorList>
    </citation>
    <scope>NUCLEOTIDE SEQUENCE</scope>
</reference>
<dbReference type="InterPro" id="IPR013762">
    <property type="entry name" value="Integrase-like_cat_sf"/>
</dbReference>